<evidence type="ECO:0000313" key="2">
    <source>
        <dbReference type="EMBL" id="KAF2114342.1"/>
    </source>
</evidence>
<reference evidence="2" key="1">
    <citation type="journal article" date="2020" name="Stud. Mycol.">
        <title>101 Dothideomycetes genomes: a test case for predicting lifestyles and emergence of pathogens.</title>
        <authorList>
            <person name="Haridas S."/>
            <person name="Albert R."/>
            <person name="Binder M."/>
            <person name="Bloem J."/>
            <person name="Labutti K."/>
            <person name="Salamov A."/>
            <person name="Andreopoulos B."/>
            <person name="Baker S."/>
            <person name="Barry K."/>
            <person name="Bills G."/>
            <person name="Bluhm B."/>
            <person name="Cannon C."/>
            <person name="Castanera R."/>
            <person name="Culley D."/>
            <person name="Daum C."/>
            <person name="Ezra D."/>
            <person name="Gonzalez J."/>
            <person name="Henrissat B."/>
            <person name="Kuo A."/>
            <person name="Liang C."/>
            <person name="Lipzen A."/>
            <person name="Lutzoni F."/>
            <person name="Magnuson J."/>
            <person name="Mondo S."/>
            <person name="Nolan M."/>
            <person name="Ohm R."/>
            <person name="Pangilinan J."/>
            <person name="Park H.-J."/>
            <person name="Ramirez L."/>
            <person name="Alfaro M."/>
            <person name="Sun H."/>
            <person name="Tritt A."/>
            <person name="Yoshinaga Y."/>
            <person name="Zwiers L.-H."/>
            <person name="Turgeon B."/>
            <person name="Goodwin S."/>
            <person name="Spatafora J."/>
            <person name="Crous P."/>
            <person name="Grigoriev I."/>
        </authorList>
    </citation>
    <scope>NUCLEOTIDE SEQUENCE</scope>
    <source>
        <strain evidence="2">CBS 627.86</strain>
    </source>
</reference>
<dbReference type="EMBL" id="ML977325">
    <property type="protein sequence ID" value="KAF2114342.1"/>
    <property type="molecule type" value="Genomic_DNA"/>
</dbReference>
<proteinExistence type="predicted"/>
<dbReference type="AlphaFoldDB" id="A0A6A5Z4J7"/>
<feature type="region of interest" description="Disordered" evidence="1">
    <location>
        <begin position="1"/>
        <end position="135"/>
    </location>
</feature>
<accession>A0A6A5Z4J7</accession>
<protein>
    <submittedName>
        <fullName evidence="2">Uncharacterized protein</fullName>
    </submittedName>
</protein>
<dbReference type="OrthoDB" id="20105at2759"/>
<organism evidence="2 3">
    <name type="scientific">Lophiotrema nucula</name>
    <dbReference type="NCBI Taxonomy" id="690887"/>
    <lineage>
        <taxon>Eukaryota</taxon>
        <taxon>Fungi</taxon>
        <taxon>Dikarya</taxon>
        <taxon>Ascomycota</taxon>
        <taxon>Pezizomycotina</taxon>
        <taxon>Dothideomycetes</taxon>
        <taxon>Pleosporomycetidae</taxon>
        <taxon>Pleosporales</taxon>
        <taxon>Lophiotremataceae</taxon>
        <taxon>Lophiotrema</taxon>
    </lineage>
</organism>
<keyword evidence="3" id="KW-1185">Reference proteome</keyword>
<evidence type="ECO:0000313" key="3">
    <source>
        <dbReference type="Proteomes" id="UP000799770"/>
    </source>
</evidence>
<dbReference type="Proteomes" id="UP000799770">
    <property type="component" value="Unassembled WGS sequence"/>
</dbReference>
<feature type="compositionally biased region" description="Basic and acidic residues" evidence="1">
    <location>
        <begin position="121"/>
        <end position="132"/>
    </location>
</feature>
<evidence type="ECO:0000256" key="1">
    <source>
        <dbReference type="SAM" id="MobiDB-lite"/>
    </source>
</evidence>
<gene>
    <name evidence="2" type="ORF">BDV96DRAFT_576643</name>
</gene>
<name>A0A6A5Z4J7_9PLEO</name>
<sequence>MSYQPPPGSPPNYQHDNSNPWADSTTQTQQPHSQAQHPYAQTEQPHSQAQHPYAQSEQPWGQEQHQPYSETQHPYGQTPHPSEQAPGLPPRRSGTDLALPQGEERSEQIETLQAFEASKPQSEDDKNQEILQKEFPGIDGSLIAAIYGDSQSLSATREMLQELASGA</sequence>
<feature type="compositionally biased region" description="Polar residues" evidence="1">
    <location>
        <begin position="11"/>
        <end position="81"/>
    </location>
</feature>
<feature type="compositionally biased region" description="Pro residues" evidence="1">
    <location>
        <begin position="1"/>
        <end position="10"/>
    </location>
</feature>